<name>A0ABS6S258_9BACT</name>
<dbReference type="Proteomes" id="UP001196980">
    <property type="component" value="Unassembled WGS sequence"/>
</dbReference>
<gene>
    <name evidence="1" type="ORF">HWQ67_14990</name>
</gene>
<evidence type="ECO:0000313" key="2">
    <source>
        <dbReference type="Proteomes" id="UP001196980"/>
    </source>
</evidence>
<organism evidence="1 2">
    <name type="scientific">Candidatus Magnetobacterium casense</name>
    <dbReference type="NCBI Taxonomy" id="1455061"/>
    <lineage>
        <taxon>Bacteria</taxon>
        <taxon>Pseudomonadati</taxon>
        <taxon>Nitrospirota</taxon>
        <taxon>Thermodesulfovibrionia</taxon>
        <taxon>Thermodesulfovibrionales</taxon>
        <taxon>Candidatus Magnetobacteriaceae</taxon>
        <taxon>Candidatus Magnetobacterium</taxon>
    </lineage>
</organism>
<evidence type="ECO:0000313" key="1">
    <source>
        <dbReference type="EMBL" id="MBV6342891.1"/>
    </source>
</evidence>
<comment type="caution">
    <text evidence="1">The sequence shown here is derived from an EMBL/GenBank/DDBJ whole genome shotgun (WGS) entry which is preliminary data.</text>
</comment>
<keyword evidence="2" id="KW-1185">Reference proteome</keyword>
<evidence type="ECO:0008006" key="3">
    <source>
        <dbReference type="Google" id="ProtNLM"/>
    </source>
</evidence>
<dbReference type="RefSeq" id="WP_218253503.1">
    <property type="nucleotide sequence ID" value="NZ_JABXWD010000372.1"/>
</dbReference>
<accession>A0ABS6S258</accession>
<dbReference type="EMBL" id="JABXWD010000372">
    <property type="protein sequence ID" value="MBV6342891.1"/>
    <property type="molecule type" value="Genomic_DNA"/>
</dbReference>
<reference evidence="1 2" key="1">
    <citation type="journal article" date="2020" name="J Geophys Res Biogeosci">
        <title>Magnetotaxis as an Adaptation to Enable Bacterial Shuttling of Microbial Sulfur and Sulfur Cycling Across Aquatic Oxic#Anoxic Interfaces.</title>
        <authorList>
            <person name="Li J."/>
            <person name="Liu P."/>
            <person name="Wang J."/>
            <person name="Roberts A.P."/>
            <person name="Pan Y."/>
        </authorList>
    </citation>
    <scope>NUCLEOTIDE SEQUENCE [LARGE SCALE GENOMIC DNA]</scope>
    <source>
        <strain evidence="1 2">MYR-1_YQ</strain>
    </source>
</reference>
<protein>
    <recommendedName>
        <fullName evidence="3">Secreted protein</fullName>
    </recommendedName>
</protein>
<sequence length="285" mass="30213">MKTVVIIVLTILLLPMMLNTDMGLEAQTVVLQSSDVTIPTLQQVTDKGNITTNPIQFTNTTEYIGSDNAGDLDIYADGTIDLHAPLVLTAGSPAANESPLVFLQGPLLTVPHAGAMEFDGTGIYLTPTNHRRFISLASDSVITTNTATTVATTVLWSGVLNADELRAHRVYEIKACGTYTTHDAADTANLSVNVNGTSLITITTPAGVVTDDPWSIDAWFTVRSIGAAGTVSGYAQVISSAGITQSVNEEVHVDTTAINTISIQCAWSDTPNELYLTQAWLAEAD</sequence>
<proteinExistence type="predicted"/>